<dbReference type="SUPFAM" id="SSF53649">
    <property type="entry name" value="Alkaline phosphatase-like"/>
    <property type="match status" value="1"/>
</dbReference>
<dbReference type="InterPro" id="IPR032506">
    <property type="entry name" value="SGSH_C"/>
</dbReference>
<proteinExistence type="predicted"/>
<organism evidence="2">
    <name type="scientific">Timema monikensis</name>
    <dbReference type="NCBI Taxonomy" id="170555"/>
    <lineage>
        <taxon>Eukaryota</taxon>
        <taxon>Metazoa</taxon>
        <taxon>Ecdysozoa</taxon>
        <taxon>Arthropoda</taxon>
        <taxon>Hexapoda</taxon>
        <taxon>Insecta</taxon>
        <taxon>Pterygota</taxon>
        <taxon>Neoptera</taxon>
        <taxon>Polyneoptera</taxon>
        <taxon>Phasmatodea</taxon>
        <taxon>Timematodea</taxon>
        <taxon>Timematoidea</taxon>
        <taxon>Timematidae</taxon>
        <taxon>Timema</taxon>
    </lineage>
</organism>
<evidence type="ECO:0000313" key="2">
    <source>
        <dbReference type="EMBL" id="CAD7433409.1"/>
    </source>
</evidence>
<feature type="domain" description="N-sulphoglucosamine sulphohydrolase C-terminal" evidence="1">
    <location>
        <begin position="74"/>
        <end position="122"/>
    </location>
</feature>
<sequence length="157" mass="18866">MFPEPAIDTRAVFASHTHHEVTMYYPMRAVRTKRYKLIHNLNYKMPFPIDQDFYISPSFQDLLNRTQAKEPLNWYKTLEQYYYRDEWELFDLKKDADELHNLVTVQSYQEVLSDLKKRLFDWQMVTSDPWLCAPGGILEATGRFKKHPQCLPLHNLH</sequence>
<dbReference type="Gene3D" id="3.40.720.10">
    <property type="entry name" value="Alkaline Phosphatase, subunit A"/>
    <property type="match status" value="1"/>
</dbReference>
<dbReference type="AlphaFoldDB" id="A0A7R9EHQ5"/>
<reference evidence="2" key="1">
    <citation type="submission" date="2020-11" db="EMBL/GenBank/DDBJ databases">
        <authorList>
            <person name="Tran Van P."/>
        </authorList>
    </citation>
    <scope>NUCLEOTIDE SEQUENCE</scope>
</reference>
<name>A0A7R9EHQ5_9NEOP</name>
<dbReference type="Pfam" id="PF16347">
    <property type="entry name" value="SGSH_C"/>
    <property type="match status" value="1"/>
</dbReference>
<dbReference type="InterPro" id="IPR017850">
    <property type="entry name" value="Alkaline_phosphatase_core_sf"/>
</dbReference>
<gene>
    <name evidence="2" type="ORF">TMSB3V08_LOCUS10085</name>
</gene>
<evidence type="ECO:0000259" key="1">
    <source>
        <dbReference type="Pfam" id="PF16347"/>
    </source>
</evidence>
<protein>
    <recommendedName>
        <fullName evidence="1">N-sulphoglucosamine sulphohydrolase C-terminal domain-containing protein</fullName>
    </recommendedName>
</protein>
<accession>A0A7R9EHQ5</accession>
<dbReference type="EMBL" id="OB796412">
    <property type="protein sequence ID" value="CAD7433409.1"/>
    <property type="molecule type" value="Genomic_DNA"/>
</dbReference>